<accession>A0A212QQW3</accession>
<dbReference type="GO" id="GO:0006450">
    <property type="term" value="P:regulation of translational fidelity"/>
    <property type="evidence" value="ECO:0007669"/>
    <property type="project" value="InterPro"/>
</dbReference>
<keyword evidence="1" id="KW-0436">Ligase</keyword>
<comment type="function">
    <text evidence="1">Allows the formation of correctly charged Asn-tRNA(Asn) or Gln-tRNA(Gln) through the transamidation of misacylated Asp-tRNA(Asn) or Glu-tRNA(Gln) in organisms which lack either or both of asparaginyl-tRNA or glutaminyl-tRNA synthetases. The reaction takes place in the presence of glutamine and ATP through an activated phospho-Asp-tRNA(Asn) or phospho-Glu-tRNA(Gln).</text>
</comment>
<evidence type="ECO:0000313" key="2">
    <source>
        <dbReference type="EMBL" id="SNB61928.1"/>
    </source>
</evidence>
<dbReference type="InterPro" id="IPR036113">
    <property type="entry name" value="Asp/Glu-ADT_sf_sub_c"/>
</dbReference>
<dbReference type="HAMAP" id="MF_00122">
    <property type="entry name" value="GatC"/>
    <property type="match status" value="1"/>
</dbReference>
<dbReference type="Pfam" id="PF02686">
    <property type="entry name" value="GatC"/>
    <property type="match status" value="1"/>
</dbReference>
<dbReference type="InParanoid" id="A0A212QQW3"/>
<dbReference type="InterPro" id="IPR003837">
    <property type="entry name" value="GatC"/>
</dbReference>
<comment type="similarity">
    <text evidence="1">Belongs to the GatC family.</text>
</comment>
<protein>
    <recommendedName>
        <fullName evidence="1">Aspartyl/glutamyl-tRNA(Asn/Gln) amidotransferase subunit C</fullName>
        <shortName evidence="1">Asp/Glu-ADT subunit C</shortName>
        <ecNumber evidence="1">6.3.5.-</ecNumber>
    </recommendedName>
</protein>
<keyword evidence="1" id="KW-0547">Nucleotide-binding</keyword>
<dbReference type="RefSeq" id="WP_088570690.1">
    <property type="nucleotide sequence ID" value="NZ_FYEK01000020.1"/>
</dbReference>
<dbReference type="GO" id="GO:0050566">
    <property type="term" value="F:asparaginyl-tRNA synthase (glutamine-hydrolyzing) activity"/>
    <property type="evidence" value="ECO:0007669"/>
    <property type="project" value="RHEA"/>
</dbReference>
<dbReference type="SUPFAM" id="SSF141000">
    <property type="entry name" value="Glu-tRNAGln amidotransferase C subunit"/>
    <property type="match status" value="1"/>
</dbReference>
<organism evidence="2 3">
    <name type="scientific">Thermoflexus hugenholtzii JAD2</name>
    <dbReference type="NCBI Taxonomy" id="877466"/>
    <lineage>
        <taxon>Bacteria</taxon>
        <taxon>Bacillati</taxon>
        <taxon>Chloroflexota</taxon>
        <taxon>Thermoflexia</taxon>
        <taxon>Thermoflexales</taxon>
        <taxon>Thermoflexaceae</taxon>
        <taxon>Thermoflexus</taxon>
    </lineage>
</organism>
<dbReference type="GO" id="GO:0070681">
    <property type="term" value="P:glutaminyl-tRNAGln biosynthesis via transamidation"/>
    <property type="evidence" value="ECO:0007669"/>
    <property type="project" value="TreeGrafter"/>
</dbReference>
<dbReference type="PANTHER" id="PTHR15004">
    <property type="entry name" value="GLUTAMYL-TRNA(GLN) AMIDOTRANSFERASE SUBUNIT C, MITOCHONDRIAL"/>
    <property type="match status" value="1"/>
</dbReference>
<evidence type="ECO:0000313" key="3">
    <source>
        <dbReference type="Proteomes" id="UP000197025"/>
    </source>
</evidence>
<dbReference type="PANTHER" id="PTHR15004:SF0">
    <property type="entry name" value="GLUTAMYL-TRNA(GLN) AMIDOTRANSFERASE SUBUNIT C, MITOCHONDRIAL"/>
    <property type="match status" value="1"/>
</dbReference>
<dbReference type="FunCoup" id="A0A212QQW3">
    <property type="interactions" value="413"/>
</dbReference>
<comment type="catalytic activity">
    <reaction evidence="1">
        <text>L-glutamyl-tRNA(Gln) + L-glutamine + ATP + H2O = L-glutaminyl-tRNA(Gln) + L-glutamate + ADP + phosphate + H(+)</text>
        <dbReference type="Rhea" id="RHEA:17521"/>
        <dbReference type="Rhea" id="RHEA-COMP:9681"/>
        <dbReference type="Rhea" id="RHEA-COMP:9684"/>
        <dbReference type="ChEBI" id="CHEBI:15377"/>
        <dbReference type="ChEBI" id="CHEBI:15378"/>
        <dbReference type="ChEBI" id="CHEBI:29985"/>
        <dbReference type="ChEBI" id="CHEBI:30616"/>
        <dbReference type="ChEBI" id="CHEBI:43474"/>
        <dbReference type="ChEBI" id="CHEBI:58359"/>
        <dbReference type="ChEBI" id="CHEBI:78520"/>
        <dbReference type="ChEBI" id="CHEBI:78521"/>
        <dbReference type="ChEBI" id="CHEBI:456216"/>
    </reaction>
</comment>
<dbReference type="GO" id="GO:0005524">
    <property type="term" value="F:ATP binding"/>
    <property type="evidence" value="ECO:0007669"/>
    <property type="project" value="UniProtKB-KW"/>
</dbReference>
<keyword evidence="1" id="KW-0648">Protein biosynthesis</keyword>
<dbReference type="OrthoDB" id="9813938at2"/>
<dbReference type="NCBIfam" id="TIGR00135">
    <property type="entry name" value="gatC"/>
    <property type="match status" value="1"/>
</dbReference>
<comment type="catalytic activity">
    <reaction evidence="1">
        <text>L-aspartyl-tRNA(Asn) + L-glutamine + ATP + H2O = L-asparaginyl-tRNA(Asn) + L-glutamate + ADP + phosphate + 2 H(+)</text>
        <dbReference type="Rhea" id="RHEA:14513"/>
        <dbReference type="Rhea" id="RHEA-COMP:9674"/>
        <dbReference type="Rhea" id="RHEA-COMP:9677"/>
        <dbReference type="ChEBI" id="CHEBI:15377"/>
        <dbReference type="ChEBI" id="CHEBI:15378"/>
        <dbReference type="ChEBI" id="CHEBI:29985"/>
        <dbReference type="ChEBI" id="CHEBI:30616"/>
        <dbReference type="ChEBI" id="CHEBI:43474"/>
        <dbReference type="ChEBI" id="CHEBI:58359"/>
        <dbReference type="ChEBI" id="CHEBI:78515"/>
        <dbReference type="ChEBI" id="CHEBI:78516"/>
        <dbReference type="ChEBI" id="CHEBI:456216"/>
    </reaction>
</comment>
<dbReference type="GO" id="GO:0016740">
    <property type="term" value="F:transferase activity"/>
    <property type="evidence" value="ECO:0007669"/>
    <property type="project" value="UniProtKB-KW"/>
</dbReference>
<dbReference type="EMBL" id="FYEK01000020">
    <property type="protein sequence ID" value="SNB61928.1"/>
    <property type="molecule type" value="Genomic_DNA"/>
</dbReference>
<dbReference type="EC" id="6.3.5.-" evidence="1"/>
<keyword evidence="2" id="KW-0808">Transferase</keyword>
<name>A0A212QQW3_9CHLR</name>
<proteinExistence type="inferred from homology"/>
<reference evidence="3" key="1">
    <citation type="submission" date="2017-06" db="EMBL/GenBank/DDBJ databases">
        <authorList>
            <person name="Varghese N."/>
            <person name="Submissions S."/>
        </authorList>
    </citation>
    <scope>NUCLEOTIDE SEQUENCE [LARGE SCALE GENOMIC DNA]</scope>
    <source>
        <strain evidence="3">JAD2</strain>
    </source>
</reference>
<dbReference type="AlphaFoldDB" id="A0A212QQW3"/>
<keyword evidence="3" id="KW-1185">Reference proteome</keyword>
<dbReference type="Gene3D" id="1.10.20.60">
    <property type="entry name" value="Glu-tRNAGln amidotransferase C subunit, N-terminal domain"/>
    <property type="match status" value="1"/>
</dbReference>
<evidence type="ECO:0000256" key="1">
    <source>
        <dbReference type="HAMAP-Rule" id="MF_00122"/>
    </source>
</evidence>
<sequence length="97" mass="10955">MAISREEVEHIAELAKLALTEEEKTLYAEQLSAILEYFRQLQEVDTSGIPPTATVLPIRNVFRPDEPGEPMSREELLRNAPAQADGCFQVQPILEFD</sequence>
<dbReference type="GO" id="GO:0006412">
    <property type="term" value="P:translation"/>
    <property type="evidence" value="ECO:0007669"/>
    <property type="project" value="UniProtKB-UniRule"/>
</dbReference>
<dbReference type="GO" id="GO:0050567">
    <property type="term" value="F:glutaminyl-tRNA synthase (glutamine-hydrolyzing) activity"/>
    <property type="evidence" value="ECO:0007669"/>
    <property type="project" value="UniProtKB-UniRule"/>
</dbReference>
<comment type="subunit">
    <text evidence="1">Heterotrimer of A, B and C subunits.</text>
</comment>
<dbReference type="Proteomes" id="UP000197025">
    <property type="component" value="Unassembled WGS sequence"/>
</dbReference>
<gene>
    <name evidence="1" type="primary">gatC</name>
    <name evidence="2" type="ORF">SAMN02746019_00027730</name>
</gene>
<keyword evidence="1" id="KW-0067">ATP-binding</keyword>